<name>A0AAW0FRY2_9APHY</name>
<feature type="domain" description="DUF6533" evidence="2">
    <location>
        <begin position="16"/>
        <end position="63"/>
    </location>
</feature>
<comment type="caution">
    <text evidence="3">The sequence shown here is derived from an EMBL/GenBank/DDBJ whole genome shotgun (WGS) entry which is preliminary data.</text>
</comment>
<organism evidence="3 4">
    <name type="scientific">Cerrena zonata</name>
    <dbReference type="NCBI Taxonomy" id="2478898"/>
    <lineage>
        <taxon>Eukaryota</taxon>
        <taxon>Fungi</taxon>
        <taxon>Dikarya</taxon>
        <taxon>Basidiomycota</taxon>
        <taxon>Agaricomycotina</taxon>
        <taxon>Agaricomycetes</taxon>
        <taxon>Polyporales</taxon>
        <taxon>Cerrenaceae</taxon>
        <taxon>Cerrena</taxon>
    </lineage>
</organism>
<evidence type="ECO:0000256" key="1">
    <source>
        <dbReference type="SAM" id="Phobius"/>
    </source>
</evidence>
<feature type="transmembrane region" description="Helical" evidence="1">
    <location>
        <begin position="118"/>
        <end position="139"/>
    </location>
</feature>
<dbReference type="EMBL" id="JASBNA010000030">
    <property type="protein sequence ID" value="KAK7683541.1"/>
    <property type="molecule type" value="Genomic_DNA"/>
</dbReference>
<sequence>MSDDFQDIFLGNGGAYVRVASIAIAAYDYLLTLPAEYRFYKAQRSWWVSPGCMLFILIRYISIATLMISNVGYFGSFSERTCHHYFLAAPVFKVIQTMISQVILGIRTYNISKRSQRVLWTMLILFILITAMEWFTNLWDRSHAAAEQQLKQVVPRQIHSAADVSRAMRSQFEHSTNGKDPLDAEYNLKARHPTESAYDVRHQRARSDVELDVQVQIEHTVTVDYLPAALDRETYRSSRSSRWGRDRLSR</sequence>
<feature type="transmembrane region" description="Helical" evidence="1">
    <location>
        <begin position="15"/>
        <end position="35"/>
    </location>
</feature>
<protein>
    <recommendedName>
        <fullName evidence="2">DUF6533 domain-containing protein</fullName>
    </recommendedName>
</protein>
<feature type="transmembrane region" description="Helical" evidence="1">
    <location>
        <begin position="85"/>
        <end position="106"/>
    </location>
</feature>
<dbReference type="Proteomes" id="UP001385951">
    <property type="component" value="Unassembled WGS sequence"/>
</dbReference>
<evidence type="ECO:0000313" key="3">
    <source>
        <dbReference type="EMBL" id="KAK7683541.1"/>
    </source>
</evidence>
<reference evidence="3 4" key="1">
    <citation type="submission" date="2022-09" db="EMBL/GenBank/DDBJ databases">
        <authorList>
            <person name="Palmer J.M."/>
        </authorList>
    </citation>
    <scope>NUCLEOTIDE SEQUENCE [LARGE SCALE GENOMIC DNA]</scope>
    <source>
        <strain evidence="3 4">DSM 7382</strain>
    </source>
</reference>
<keyword evidence="1" id="KW-1133">Transmembrane helix</keyword>
<feature type="transmembrane region" description="Helical" evidence="1">
    <location>
        <begin position="47"/>
        <end position="73"/>
    </location>
</feature>
<dbReference type="Pfam" id="PF20151">
    <property type="entry name" value="DUF6533"/>
    <property type="match status" value="1"/>
</dbReference>
<evidence type="ECO:0000259" key="2">
    <source>
        <dbReference type="Pfam" id="PF20151"/>
    </source>
</evidence>
<accession>A0AAW0FRY2</accession>
<keyword evidence="4" id="KW-1185">Reference proteome</keyword>
<dbReference type="AlphaFoldDB" id="A0AAW0FRY2"/>
<keyword evidence="1" id="KW-0812">Transmembrane</keyword>
<evidence type="ECO:0000313" key="4">
    <source>
        <dbReference type="Proteomes" id="UP001385951"/>
    </source>
</evidence>
<gene>
    <name evidence="3" type="ORF">QCA50_013376</name>
</gene>
<dbReference type="InterPro" id="IPR045340">
    <property type="entry name" value="DUF6533"/>
</dbReference>
<proteinExistence type="predicted"/>
<keyword evidence="1" id="KW-0472">Membrane</keyword>